<evidence type="ECO:0000256" key="3">
    <source>
        <dbReference type="ARBA" id="ARBA00022603"/>
    </source>
</evidence>
<dbReference type="GO" id="GO:0008170">
    <property type="term" value="F:N-methyltransferase activity"/>
    <property type="evidence" value="ECO:0007669"/>
    <property type="project" value="InterPro"/>
</dbReference>
<keyword evidence="3" id="KW-0489">Methyltransferase</keyword>
<keyword evidence="7" id="KW-0238">DNA-binding</keyword>
<comment type="catalytic activity">
    <reaction evidence="8">
        <text>a 2'-deoxycytidine in DNA + S-adenosyl-L-methionine = an N(4)-methyl-2'-deoxycytidine in DNA + S-adenosyl-L-homocysteine + H(+)</text>
        <dbReference type="Rhea" id="RHEA:16857"/>
        <dbReference type="Rhea" id="RHEA-COMP:11369"/>
        <dbReference type="Rhea" id="RHEA-COMP:13674"/>
        <dbReference type="ChEBI" id="CHEBI:15378"/>
        <dbReference type="ChEBI" id="CHEBI:57856"/>
        <dbReference type="ChEBI" id="CHEBI:59789"/>
        <dbReference type="ChEBI" id="CHEBI:85452"/>
        <dbReference type="ChEBI" id="CHEBI:137933"/>
        <dbReference type="EC" id="2.1.1.113"/>
    </reaction>
</comment>
<feature type="domain" description="DNA methylase N-4/N-6" evidence="9">
    <location>
        <begin position="521"/>
        <end position="734"/>
    </location>
</feature>
<dbReference type="Proteomes" id="UP001319104">
    <property type="component" value="Unassembled WGS sequence"/>
</dbReference>
<evidence type="ECO:0000256" key="7">
    <source>
        <dbReference type="ARBA" id="ARBA00023125"/>
    </source>
</evidence>
<keyword evidence="11" id="KW-1185">Reference proteome</keyword>
<reference evidence="10 11" key="1">
    <citation type="submission" date="2021-05" db="EMBL/GenBank/DDBJ databases">
        <authorList>
            <person name="Zhang Z.D."/>
            <person name="Osman G."/>
        </authorList>
    </citation>
    <scope>NUCLEOTIDE SEQUENCE [LARGE SCALE GENOMIC DNA]</scope>
    <source>
        <strain evidence="10 11">KCTC 32217</strain>
    </source>
</reference>
<dbReference type="InterPro" id="IPR017985">
    <property type="entry name" value="MeTrfase_CN4_CS"/>
</dbReference>
<accession>A0AAP2G2K4</accession>
<dbReference type="PROSITE" id="PS00093">
    <property type="entry name" value="N4_MTASE"/>
    <property type="match status" value="1"/>
</dbReference>
<dbReference type="GO" id="GO:0032259">
    <property type="term" value="P:methylation"/>
    <property type="evidence" value="ECO:0007669"/>
    <property type="project" value="UniProtKB-KW"/>
</dbReference>
<protein>
    <recommendedName>
        <fullName evidence="2">site-specific DNA-methyltransferase (cytosine-N(4)-specific)</fullName>
        <ecNumber evidence="2">2.1.1.113</ecNumber>
    </recommendedName>
</protein>
<gene>
    <name evidence="10" type="ORF">KI659_17940</name>
</gene>
<dbReference type="Pfam" id="PF01555">
    <property type="entry name" value="N6_N4_Mtase"/>
    <property type="match status" value="1"/>
</dbReference>
<dbReference type="GO" id="GO:0003677">
    <property type="term" value="F:DNA binding"/>
    <property type="evidence" value="ECO:0007669"/>
    <property type="project" value="UniProtKB-KW"/>
</dbReference>
<evidence type="ECO:0000256" key="2">
    <source>
        <dbReference type="ARBA" id="ARBA00012185"/>
    </source>
</evidence>
<dbReference type="Gene3D" id="3.40.50.150">
    <property type="entry name" value="Vaccinia Virus protein VP39"/>
    <property type="match status" value="1"/>
</dbReference>
<evidence type="ECO:0000256" key="5">
    <source>
        <dbReference type="ARBA" id="ARBA00022691"/>
    </source>
</evidence>
<evidence type="ECO:0000256" key="4">
    <source>
        <dbReference type="ARBA" id="ARBA00022679"/>
    </source>
</evidence>
<evidence type="ECO:0000313" key="11">
    <source>
        <dbReference type="Proteomes" id="UP001319104"/>
    </source>
</evidence>
<evidence type="ECO:0000313" key="10">
    <source>
        <dbReference type="EMBL" id="MBS9525907.1"/>
    </source>
</evidence>
<dbReference type="PRINTS" id="PR00508">
    <property type="entry name" value="S21N4MTFRASE"/>
</dbReference>
<comment type="similarity">
    <text evidence="1">Belongs to the N(4)/N(6)-methyltransferase family. N(4) subfamily.</text>
</comment>
<keyword evidence="6" id="KW-0680">Restriction system</keyword>
<dbReference type="InterPro" id="IPR001091">
    <property type="entry name" value="RM_Methyltransferase"/>
</dbReference>
<dbReference type="SUPFAM" id="SSF53335">
    <property type="entry name" value="S-adenosyl-L-methionine-dependent methyltransferases"/>
    <property type="match status" value="1"/>
</dbReference>
<dbReference type="EC" id="2.1.1.113" evidence="2"/>
<name>A0AAP2G2K4_9BACT</name>
<sequence length="759" mass="89346">MEEMSIEKTYRELLNEFLLFIDFQDVTPDRKFEVEIKNILRSFPNSIKPKEERYNSLIYRINEKLDLNNKKIKNFIDSSAKLKIYFNYHEKKFIRQAYDKNDRVLFEEIINERFKNSKQKEVILNLFSPINEKETIIQVKKALSTDNKSSEIALSIFSSYIFDSFSSKLLHSYFSGVSTEKYTEDFFQFLQNEYPLSLTRDKGLSVLQINDKVIENSKKPEQLEKIIFNHIEKTYQTLSNHCYYSILLDFEEINGFSKWDLYYKIVLFSEKFIQEKTVKGYFHPDKIRDKTSRYINELKVEDCDFNIANIGFTYKDCFVLKKESEEKTSLLILFEKNERNESLIPCPACRTTNVRGNSYPVLGVKSWECNNYVCPDKSLYNRGKRYSLSSLIKQEAINDERNTIDVSTIRKWQLDVVNIESTESILEFLIKHYSLINDLVELVEFDSKDEELFGRRVVTKSLEINSEYETNFFSSSFFNRYKIKRGNIETSNYPNLSTVNDVFVYNGDSEKVLYNLDEESIDSAITSPPYYNAKEYSQWENIYTYLYDMYNNAIQVHRVLKPGGAYLYNIFDYFDNENNIVFSAMGKKRMILGAYIIDLFKDIGFEFVKNIAWNKGHVQGNRSFNQGNNFPYYQAPLNCYEHILYFRKKGEQIPRFNFPDIVNIKPFYKMVKGVNTLGHTAPFPKELPYLLCDKLDKGAIVLDPYAGSFTTARACMDKNISSINIEMSEEYCQLGLKLINTENKQKNSPSLQAKLEFYK</sequence>
<comment type="caution">
    <text evidence="10">The sequence shown here is derived from an EMBL/GenBank/DDBJ whole genome shotgun (WGS) entry which is preliminary data.</text>
</comment>
<dbReference type="InterPro" id="IPR002941">
    <property type="entry name" value="DNA_methylase_N4/N6"/>
</dbReference>
<dbReference type="AlphaFoldDB" id="A0AAP2G2K4"/>
<organism evidence="10 11">
    <name type="scientific">Litoribacter ruber</name>
    <dbReference type="NCBI Taxonomy" id="702568"/>
    <lineage>
        <taxon>Bacteria</taxon>
        <taxon>Pseudomonadati</taxon>
        <taxon>Bacteroidota</taxon>
        <taxon>Cytophagia</taxon>
        <taxon>Cytophagales</taxon>
        <taxon>Cyclobacteriaceae</taxon>
        <taxon>Litoribacter</taxon>
    </lineage>
</organism>
<dbReference type="GO" id="GO:0009307">
    <property type="term" value="P:DNA restriction-modification system"/>
    <property type="evidence" value="ECO:0007669"/>
    <property type="project" value="UniProtKB-KW"/>
</dbReference>
<evidence type="ECO:0000256" key="6">
    <source>
        <dbReference type="ARBA" id="ARBA00022747"/>
    </source>
</evidence>
<dbReference type="RefSeq" id="WP_213946767.1">
    <property type="nucleotide sequence ID" value="NZ_JAHCMY010000024.1"/>
</dbReference>
<dbReference type="InterPro" id="IPR029063">
    <property type="entry name" value="SAM-dependent_MTases_sf"/>
</dbReference>
<keyword evidence="4" id="KW-0808">Transferase</keyword>
<evidence type="ECO:0000256" key="1">
    <source>
        <dbReference type="ARBA" id="ARBA00010203"/>
    </source>
</evidence>
<keyword evidence="5" id="KW-0949">S-adenosyl-L-methionine</keyword>
<evidence type="ECO:0000256" key="8">
    <source>
        <dbReference type="ARBA" id="ARBA00049120"/>
    </source>
</evidence>
<evidence type="ECO:0000259" key="9">
    <source>
        <dbReference type="Pfam" id="PF01555"/>
    </source>
</evidence>
<dbReference type="EMBL" id="JAHCMY010000024">
    <property type="protein sequence ID" value="MBS9525907.1"/>
    <property type="molecule type" value="Genomic_DNA"/>
</dbReference>
<dbReference type="GO" id="GO:0015667">
    <property type="term" value="F:site-specific DNA-methyltransferase (cytosine-N4-specific) activity"/>
    <property type="evidence" value="ECO:0007669"/>
    <property type="project" value="UniProtKB-EC"/>
</dbReference>
<proteinExistence type="inferred from homology"/>